<name>A0AA90TVR5_9BACI</name>
<evidence type="ECO:0000256" key="1">
    <source>
        <dbReference type="SAM" id="Phobius"/>
    </source>
</evidence>
<dbReference type="EMBL" id="JAVGVR010000001">
    <property type="protein sequence ID" value="MDQ6597238.1"/>
    <property type="molecule type" value="Genomic_DNA"/>
</dbReference>
<dbReference type="Proteomes" id="UP001178888">
    <property type="component" value="Unassembled WGS sequence"/>
</dbReference>
<organism evidence="2 3">
    <name type="scientific">Bacillus salipaludis</name>
    <dbReference type="NCBI Taxonomy" id="2547811"/>
    <lineage>
        <taxon>Bacteria</taxon>
        <taxon>Bacillati</taxon>
        <taxon>Bacillota</taxon>
        <taxon>Bacilli</taxon>
        <taxon>Bacillales</taxon>
        <taxon>Bacillaceae</taxon>
        <taxon>Bacillus</taxon>
    </lineage>
</organism>
<keyword evidence="1" id="KW-1133">Transmembrane helix</keyword>
<feature type="transmembrane region" description="Helical" evidence="1">
    <location>
        <begin position="149"/>
        <end position="172"/>
    </location>
</feature>
<proteinExistence type="predicted"/>
<keyword evidence="3" id="KW-1185">Reference proteome</keyword>
<comment type="caution">
    <text evidence="2">The sequence shown here is derived from an EMBL/GenBank/DDBJ whole genome shotgun (WGS) entry which is preliminary data.</text>
</comment>
<evidence type="ECO:0000313" key="2">
    <source>
        <dbReference type="EMBL" id="MDQ6597238.1"/>
    </source>
</evidence>
<reference evidence="2" key="1">
    <citation type="submission" date="2023-08" db="EMBL/GenBank/DDBJ databases">
        <title>Nitrogen cycling bacteria in agricultural field soils.</title>
        <authorList>
            <person name="Jang J."/>
        </authorList>
    </citation>
    <scope>NUCLEOTIDE SEQUENCE</scope>
    <source>
        <strain evidence="2">PS3-36</strain>
    </source>
</reference>
<accession>A0AA90TVR5</accession>
<keyword evidence="1" id="KW-0472">Membrane</keyword>
<feature type="transmembrane region" description="Helical" evidence="1">
    <location>
        <begin position="27"/>
        <end position="53"/>
    </location>
</feature>
<feature type="transmembrane region" description="Helical" evidence="1">
    <location>
        <begin position="59"/>
        <end position="84"/>
    </location>
</feature>
<protein>
    <submittedName>
        <fullName evidence="2">Uncharacterized protein</fullName>
    </submittedName>
</protein>
<keyword evidence="1" id="KW-0812">Transmembrane</keyword>
<sequence>MKKQPGNLPPFVIVQSRIDGYSRTKKLVLGSILAAIATIFQSAGIFVGIGYAFSILATMPIVLSAMISIHLGIMSYFLTILLLLILQPSEIFVFPFTTGLLGLSLGIAFRWWKNWIAITFFGGVSLAAGILFLLYIVKFPVLGPSVSHTIYVPVVLMILLFSLFYSMVWMGLSKKIFELLFKNRSKRTSH</sequence>
<dbReference type="RefSeq" id="WP_308913234.1">
    <property type="nucleotide sequence ID" value="NZ_JAVGVR010000001.1"/>
</dbReference>
<feature type="transmembrane region" description="Helical" evidence="1">
    <location>
        <begin position="115"/>
        <end position="137"/>
    </location>
</feature>
<feature type="transmembrane region" description="Helical" evidence="1">
    <location>
        <begin position="91"/>
        <end position="109"/>
    </location>
</feature>
<evidence type="ECO:0000313" key="3">
    <source>
        <dbReference type="Proteomes" id="UP001178888"/>
    </source>
</evidence>
<dbReference type="AlphaFoldDB" id="A0AA90TVR5"/>
<gene>
    <name evidence="2" type="ORF">RCG21_12870</name>
</gene>